<accession>A0A1M2W6D5</accession>
<dbReference type="STRING" id="154538.A0A1M2W6D5"/>
<evidence type="ECO:0008006" key="3">
    <source>
        <dbReference type="Google" id="ProtNLM"/>
    </source>
</evidence>
<gene>
    <name evidence="1" type="ORF">TRAPUB_8038</name>
</gene>
<sequence>ALQTTTIMQPSSSESAVHRCLPVSEIFQLIVDSLDSKSRRRTLLSLAQTCKMLYEASVPALWKSQFGLVRLLRLLPSGTWSEVRAKGRNTLSNTKTITKPNEIEWTRFHHYAQHVRTLYWDVDQGKVSLDTLSVLESVRDAVGQPLFPKLDELQWYEPSAEYFSFIRLFLTPTIRTLVLALPADFDVPIMVEALNHVGKICRNMERLQIVTDEEEYKGCRDCTGDLGDALAESLEGMARLKSFTAEVFLSANCMAALAELPALLVLQTVVEQAEVNVLAALTCLREGPYFPALRLLALNVDGLDGSTETILQAIQSGDLHTVSLHATFQPGASAVKQHLEVIAASPYRNALISLRLGFDRPFSRNAAYPAFDVGHALQPLYALPQIDTFTIQGHKLIVDASTLRDIATAWRKLEILSIIDMTDQPHPDSEAHVPLDALVPFARGCPSLYLLELHANALAVPDEATVARLLPQPSQSTLQYLGMYDAPITSHADPVAAFLARLFPNLREVEHHVAKTLQYERQEVIDLEGRWKDVQDLLQANLAASKRISSARESSE</sequence>
<organism evidence="1 2">
    <name type="scientific">Trametes pubescens</name>
    <name type="common">White-rot fungus</name>
    <dbReference type="NCBI Taxonomy" id="154538"/>
    <lineage>
        <taxon>Eukaryota</taxon>
        <taxon>Fungi</taxon>
        <taxon>Dikarya</taxon>
        <taxon>Basidiomycota</taxon>
        <taxon>Agaricomycotina</taxon>
        <taxon>Agaricomycetes</taxon>
        <taxon>Polyporales</taxon>
        <taxon>Polyporaceae</taxon>
        <taxon>Trametes</taxon>
    </lineage>
</organism>
<keyword evidence="2" id="KW-1185">Reference proteome</keyword>
<comment type="caution">
    <text evidence="1">The sequence shown here is derived from an EMBL/GenBank/DDBJ whole genome shotgun (WGS) entry which is preliminary data.</text>
</comment>
<reference evidence="1 2" key="1">
    <citation type="submission" date="2016-10" db="EMBL/GenBank/DDBJ databases">
        <title>Genome sequence of the basidiomycete white-rot fungus Trametes pubescens.</title>
        <authorList>
            <person name="Makela M.R."/>
            <person name="Granchi Z."/>
            <person name="Peng M."/>
            <person name="De Vries R.P."/>
            <person name="Grigoriev I."/>
            <person name="Riley R."/>
            <person name="Hilden K."/>
        </authorList>
    </citation>
    <scope>NUCLEOTIDE SEQUENCE [LARGE SCALE GENOMIC DNA]</scope>
    <source>
        <strain evidence="1 2">FBCC735</strain>
    </source>
</reference>
<dbReference type="EMBL" id="MNAD01000165">
    <property type="protein sequence ID" value="OJT15409.1"/>
    <property type="molecule type" value="Genomic_DNA"/>
</dbReference>
<dbReference type="AlphaFoldDB" id="A0A1M2W6D5"/>
<dbReference type="Proteomes" id="UP000184267">
    <property type="component" value="Unassembled WGS sequence"/>
</dbReference>
<proteinExistence type="predicted"/>
<evidence type="ECO:0000313" key="1">
    <source>
        <dbReference type="EMBL" id="OJT15409.1"/>
    </source>
</evidence>
<evidence type="ECO:0000313" key="2">
    <source>
        <dbReference type="Proteomes" id="UP000184267"/>
    </source>
</evidence>
<dbReference type="OrthoDB" id="3174539at2759"/>
<dbReference type="OMA" id="CEIVISL"/>
<protein>
    <recommendedName>
        <fullName evidence="3">F-box domain-containing protein</fullName>
    </recommendedName>
</protein>
<name>A0A1M2W6D5_TRAPU</name>
<feature type="non-terminal residue" evidence="1">
    <location>
        <position position="1"/>
    </location>
</feature>